<protein>
    <submittedName>
        <fullName evidence="8">Unannotated protein</fullName>
    </submittedName>
</protein>
<dbReference type="InterPro" id="IPR014756">
    <property type="entry name" value="Ig_E-set"/>
</dbReference>
<dbReference type="GO" id="GO:0046688">
    <property type="term" value="P:response to copper ion"/>
    <property type="evidence" value="ECO:0007669"/>
    <property type="project" value="InterPro"/>
</dbReference>
<dbReference type="GO" id="GO:0005886">
    <property type="term" value="C:plasma membrane"/>
    <property type="evidence" value="ECO:0007669"/>
    <property type="project" value="TreeGrafter"/>
</dbReference>
<dbReference type="Gene3D" id="2.60.40.1220">
    <property type="match status" value="1"/>
</dbReference>
<feature type="transmembrane region" description="Helical" evidence="6">
    <location>
        <begin position="182"/>
        <end position="200"/>
    </location>
</feature>
<dbReference type="InterPro" id="IPR007348">
    <property type="entry name" value="CopC_dom"/>
</dbReference>
<organism evidence="8">
    <name type="scientific">freshwater metagenome</name>
    <dbReference type="NCBI Taxonomy" id="449393"/>
    <lineage>
        <taxon>unclassified sequences</taxon>
        <taxon>metagenomes</taxon>
        <taxon>ecological metagenomes</taxon>
    </lineage>
</organism>
<feature type="region of interest" description="Disordered" evidence="5">
    <location>
        <begin position="133"/>
        <end position="171"/>
    </location>
</feature>
<dbReference type="Pfam" id="PF04234">
    <property type="entry name" value="CopC"/>
    <property type="match status" value="1"/>
</dbReference>
<evidence type="ECO:0000256" key="4">
    <source>
        <dbReference type="ARBA" id="ARBA00023008"/>
    </source>
</evidence>
<feature type="domain" description="CopC" evidence="7">
    <location>
        <begin position="38"/>
        <end position="130"/>
    </location>
</feature>
<keyword evidence="3" id="KW-0732">Signal</keyword>
<accession>A0A6J7IVG3</accession>
<keyword evidence="6" id="KW-0472">Membrane</keyword>
<evidence type="ECO:0000259" key="7">
    <source>
        <dbReference type="Pfam" id="PF04234"/>
    </source>
</evidence>
<dbReference type="GO" id="GO:0005507">
    <property type="term" value="F:copper ion binding"/>
    <property type="evidence" value="ECO:0007669"/>
    <property type="project" value="InterPro"/>
</dbReference>
<keyword evidence="2" id="KW-0479">Metal-binding</keyword>
<keyword evidence="4" id="KW-0186">Copper</keyword>
<dbReference type="EMBL" id="CAFBNE010000009">
    <property type="protein sequence ID" value="CAB4934237.1"/>
    <property type="molecule type" value="Genomic_DNA"/>
</dbReference>
<evidence type="ECO:0000256" key="6">
    <source>
        <dbReference type="SAM" id="Phobius"/>
    </source>
</evidence>
<evidence type="ECO:0000256" key="3">
    <source>
        <dbReference type="ARBA" id="ARBA00022729"/>
    </source>
</evidence>
<dbReference type="InterPro" id="IPR014755">
    <property type="entry name" value="Cu-Rt/internalin_Ig-like"/>
</dbReference>
<comment type="subcellular location">
    <subcellularLocation>
        <location evidence="1">Cell envelope</location>
    </subcellularLocation>
</comment>
<dbReference type="PANTHER" id="PTHR34820:SF4">
    <property type="entry name" value="INNER MEMBRANE PROTEIN YEBZ"/>
    <property type="match status" value="1"/>
</dbReference>
<evidence type="ECO:0000256" key="2">
    <source>
        <dbReference type="ARBA" id="ARBA00022723"/>
    </source>
</evidence>
<keyword evidence="6" id="KW-0812">Transmembrane</keyword>
<dbReference type="GO" id="GO:0006825">
    <property type="term" value="P:copper ion transport"/>
    <property type="evidence" value="ECO:0007669"/>
    <property type="project" value="InterPro"/>
</dbReference>
<reference evidence="8" key="1">
    <citation type="submission" date="2020-05" db="EMBL/GenBank/DDBJ databases">
        <authorList>
            <person name="Chiriac C."/>
            <person name="Salcher M."/>
            <person name="Ghai R."/>
            <person name="Kavagutti S V."/>
        </authorList>
    </citation>
    <scope>NUCLEOTIDE SEQUENCE</scope>
</reference>
<evidence type="ECO:0000256" key="1">
    <source>
        <dbReference type="ARBA" id="ARBA00004196"/>
    </source>
</evidence>
<dbReference type="GO" id="GO:0030313">
    <property type="term" value="C:cell envelope"/>
    <property type="evidence" value="ECO:0007669"/>
    <property type="project" value="UniProtKB-SubCell"/>
</dbReference>
<name>A0A6J7IVG3_9ZZZZ</name>
<dbReference type="AlphaFoldDB" id="A0A6J7IVG3"/>
<dbReference type="PANTHER" id="PTHR34820">
    <property type="entry name" value="INNER MEMBRANE PROTEIN YEBZ"/>
    <property type="match status" value="1"/>
</dbReference>
<evidence type="ECO:0000313" key="8">
    <source>
        <dbReference type="EMBL" id="CAB4934237.1"/>
    </source>
</evidence>
<proteinExistence type="predicted"/>
<dbReference type="SUPFAM" id="SSF81296">
    <property type="entry name" value="E set domains"/>
    <property type="match status" value="1"/>
</dbReference>
<sequence length="205" mass="20429">MRAGRRLEGVNLRLARSVAVLLAVALGMLMPVSSALAHTDVVSTVPDAGAVLDTAPGSVTFTFNEELLAASVEASILDSAGALISSVTPEVDGTVVTIPWPEGLPAGGYEVAYRVASGDGHPVTGSVEFSYAAGSAERSEPGTPSESGVAPPVGATPFAPAPDPAASTPAAADAGGMAINPFFAVILLVVAAIVGGVIAVRRSRR</sequence>
<dbReference type="InterPro" id="IPR032694">
    <property type="entry name" value="CopC/D"/>
</dbReference>
<evidence type="ECO:0000256" key="5">
    <source>
        <dbReference type="SAM" id="MobiDB-lite"/>
    </source>
</evidence>
<keyword evidence="6" id="KW-1133">Transmembrane helix</keyword>
<dbReference type="GO" id="GO:0042597">
    <property type="term" value="C:periplasmic space"/>
    <property type="evidence" value="ECO:0007669"/>
    <property type="project" value="InterPro"/>
</dbReference>
<gene>
    <name evidence="8" type="ORF">UFOPK3772_00463</name>
</gene>